<dbReference type="STRING" id="1484053.SAMN05444274_101579"/>
<evidence type="ECO:0000256" key="5">
    <source>
        <dbReference type="ARBA" id="ARBA00023237"/>
    </source>
</evidence>
<dbReference type="InterPro" id="IPR033985">
    <property type="entry name" value="SusD-like_N"/>
</dbReference>
<name>A0A1M4U537_9BACT</name>
<keyword evidence="4" id="KW-0472">Membrane</keyword>
<accession>A0A1M4U537</accession>
<evidence type="ECO:0000256" key="1">
    <source>
        <dbReference type="ARBA" id="ARBA00004442"/>
    </source>
</evidence>
<evidence type="ECO:0000259" key="6">
    <source>
        <dbReference type="Pfam" id="PF07980"/>
    </source>
</evidence>
<comment type="similarity">
    <text evidence="2">Belongs to the SusD family.</text>
</comment>
<dbReference type="Pfam" id="PF14322">
    <property type="entry name" value="SusD-like_3"/>
    <property type="match status" value="1"/>
</dbReference>
<evidence type="ECO:0000313" key="8">
    <source>
        <dbReference type="EMBL" id="SHE51941.1"/>
    </source>
</evidence>
<evidence type="ECO:0000259" key="7">
    <source>
        <dbReference type="Pfam" id="PF14322"/>
    </source>
</evidence>
<comment type="subcellular location">
    <subcellularLocation>
        <location evidence="1">Cell outer membrane</location>
    </subcellularLocation>
</comment>
<dbReference type="OrthoDB" id="5694214at2"/>
<feature type="domain" description="RagB/SusD" evidence="6">
    <location>
        <begin position="284"/>
        <end position="576"/>
    </location>
</feature>
<reference evidence="8 9" key="1">
    <citation type="submission" date="2016-11" db="EMBL/GenBank/DDBJ databases">
        <authorList>
            <person name="Jaros S."/>
            <person name="Januszkiewicz K."/>
            <person name="Wedrychowicz H."/>
        </authorList>
    </citation>
    <scope>NUCLEOTIDE SEQUENCE [LARGE SCALE GENOMIC DNA]</scope>
    <source>
        <strain evidence="8 9">DSM 26910</strain>
    </source>
</reference>
<proteinExistence type="inferred from homology"/>
<dbReference type="InterPro" id="IPR011990">
    <property type="entry name" value="TPR-like_helical_dom_sf"/>
</dbReference>
<feature type="domain" description="SusD-like N-terminal" evidence="7">
    <location>
        <begin position="98"/>
        <end position="223"/>
    </location>
</feature>
<dbReference type="PROSITE" id="PS51257">
    <property type="entry name" value="PROKAR_LIPOPROTEIN"/>
    <property type="match status" value="1"/>
</dbReference>
<evidence type="ECO:0000256" key="4">
    <source>
        <dbReference type="ARBA" id="ARBA00023136"/>
    </source>
</evidence>
<keyword evidence="5" id="KW-0998">Cell outer membrane</keyword>
<keyword evidence="9" id="KW-1185">Reference proteome</keyword>
<keyword evidence="3" id="KW-0732">Signal</keyword>
<dbReference type="InterPro" id="IPR012944">
    <property type="entry name" value="SusD_RagB_dom"/>
</dbReference>
<dbReference type="GO" id="GO:0009279">
    <property type="term" value="C:cell outer membrane"/>
    <property type="evidence" value="ECO:0007669"/>
    <property type="project" value="UniProtKB-SubCell"/>
</dbReference>
<dbReference type="RefSeq" id="WP_083570532.1">
    <property type="nucleotide sequence ID" value="NZ_FQUM01000001.1"/>
</dbReference>
<dbReference type="SUPFAM" id="SSF48452">
    <property type="entry name" value="TPR-like"/>
    <property type="match status" value="1"/>
</dbReference>
<evidence type="ECO:0000256" key="3">
    <source>
        <dbReference type="ARBA" id="ARBA00022729"/>
    </source>
</evidence>
<dbReference type="Proteomes" id="UP000184164">
    <property type="component" value="Unassembled WGS sequence"/>
</dbReference>
<dbReference type="EMBL" id="FQUM01000001">
    <property type="protein sequence ID" value="SHE51941.1"/>
    <property type="molecule type" value="Genomic_DNA"/>
</dbReference>
<sequence>MKLIKYISILFVFTLFSCGDDYLEKYPLDAPSDQTFLLTAEEMEVGVNNVYRGLIWLWNWENVHTVPALDYGTDLGMRRPSGSYPFPWTYGAHDATTGFFKDAWTKFYRSIERANYIIEKLPLGKENVTEEFYNRIMAEALWHRAFHYMYLTELFGDVPWVETVMWDYEEAYSLVRESKSTIVNNILTDLDFCIANLPASWGGEDYGRISSVAAAGLKARIALYNGMYDVAAQAAQTAMQSDIQLSSNYEGLFSYDTYQVPENLVVVQYLEEFVTHGFPLIAGSRNLKGWGVFQPSVSLADSYVCTDGLSIAESPLFDPRNPYENRDSRMKATLLTHGQWFANLLFDVYDEDGDGKDKTLQINASGDTVSIKNQDFHKPGVIKTASGYYQKKGVAEVDILDNLVAKSRTPTILMRYAEVLLTYAEAKFELGQFDQSVADATINVIRDRVGLPGINVGEHSSNELQALIRNERKVELALEGFRYFDIKRWKTAEHIMNNNYVIGRIQKDVVVDIYQNGFEMPRPTFDEYGISHYPNEQDLFEKIPLEYVFDPARDYLWPIPQTEREVVPTLTQNPGY</sequence>
<evidence type="ECO:0000313" key="9">
    <source>
        <dbReference type="Proteomes" id="UP000184164"/>
    </source>
</evidence>
<dbReference type="AlphaFoldDB" id="A0A1M4U537"/>
<gene>
    <name evidence="8" type="ORF">SAMN05444274_101579</name>
</gene>
<dbReference type="Gene3D" id="1.25.40.390">
    <property type="match status" value="1"/>
</dbReference>
<evidence type="ECO:0000256" key="2">
    <source>
        <dbReference type="ARBA" id="ARBA00006275"/>
    </source>
</evidence>
<organism evidence="8 9">
    <name type="scientific">Mariniphaga anaerophila</name>
    <dbReference type="NCBI Taxonomy" id="1484053"/>
    <lineage>
        <taxon>Bacteria</taxon>
        <taxon>Pseudomonadati</taxon>
        <taxon>Bacteroidota</taxon>
        <taxon>Bacteroidia</taxon>
        <taxon>Marinilabiliales</taxon>
        <taxon>Prolixibacteraceae</taxon>
        <taxon>Mariniphaga</taxon>
    </lineage>
</organism>
<protein>
    <submittedName>
        <fullName evidence="8">Starch-binding associating with outer membrane</fullName>
    </submittedName>
</protein>
<dbReference type="Pfam" id="PF07980">
    <property type="entry name" value="SusD_RagB"/>
    <property type="match status" value="1"/>
</dbReference>